<dbReference type="InterPro" id="IPR014782">
    <property type="entry name" value="Peptidase_M1_dom"/>
</dbReference>
<dbReference type="SUPFAM" id="SSF55486">
    <property type="entry name" value="Metalloproteases ('zincins'), catalytic domain"/>
    <property type="match status" value="1"/>
</dbReference>
<feature type="chain" id="PRO_5046710909" description="Peptidase M1 membrane alanine aminopeptidase domain-containing protein" evidence="1">
    <location>
        <begin position="36"/>
        <end position="734"/>
    </location>
</feature>
<proteinExistence type="predicted"/>
<reference evidence="3 4" key="1">
    <citation type="submission" date="2024-06" db="EMBL/GenBank/DDBJ databases">
        <title>Genomic Encyclopedia of Type Strains, Phase IV (KMG-IV): sequencing the most valuable type-strain genomes for metagenomic binning, comparative biology and taxonomic classification.</title>
        <authorList>
            <person name="Goeker M."/>
        </authorList>
    </citation>
    <scope>NUCLEOTIDE SEQUENCE [LARGE SCALE GENOMIC DNA]</scope>
    <source>
        <strain evidence="3 4">DSM 17253</strain>
    </source>
</reference>
<dbReference type="PROSITE" id="PS51257">
    <property type="entry name" value="PROKAR_LIPOPROTEIN"/>
    <property type="match status" value="1"/>
</dbReference>
<evidence type="ECO:0000256" key="1">
    <source>
        <dbReference type="SAM" id="SignalP"/>
    </source>
</evidence>
<dbReference type="RefSeq" id="WP_354503258.1">
    <property type="nucleotide sequence ID" value="NZ_JBEPLV010000010.1"/>
</dbReference>
<dbReference type="EMBL" id="JBEPLV010000010">
    <property type="protein sequence ID" value="MET3549899.1"/>
    <property type="molecule type" value="Genomic_DNA"/>
</dbReference>
<feature type="signal peptide" evidence="1">
    <location>
        <begin position="1"/>
        <end position="35"/>
    </location>
</feature>
<dbReference type="Proteomes" id="UP001549098">
    <property type="component" value="Unassembled WGS sequence"/>
</dbReference>
<feature type="domain" description="Peptidase M1 membrane alanine aminopeptidase" evidence="2">
    <location>
        <begin position="365"/>
        <end position="497"/>
    </location>
</feature>
<dbReference type="Gene3D" id="2.60.40.1730">
    <property type="entry name" value="tricorn interacting facor f3 domain"/>
    <property type="match status" value="1"/>
</dbReference>
<organism evidence="3 4">
    <name type="scientific">Paenibacillus favisporus</name>
    <dbReference type="NCBI Taxonomy" id="221028"/>
    <lineage>
        <taxon>Bacteria</taxon>
        <taxon>Bacillati</taxon>
        <taxon>Bacillota</taxon>
        <taxon>Bacilli</taxon>
        <taxon>Bacillales</taxon>
        <taxon>Paenibacillaceae</taxon>
        <taxon>Paenibacillus</taxon>
    </lineage>
</organism>
<evidence type="ECO:0000313" key="3">
    <source>
        <dbReference type="EMBL" id="MET3549899.1"/>
    </source>
</evidence>
<comment type="caution">
    <text evidence="3">The sequence shown here is derived from an EMBL/GenBank/DDBJ whole genome shotgun (WGS) entry which is preliminary data.</text>
</comment>
<dbReference type="PANTHER" id="PTHR45726">
    <property type="entry name" value="LEUKOTRIENE A-4 HYDROLASE"/>
    <property type="match status" value="1"/>
</dbReference>
<accession>A0ABV2FDP1</accession>
<gene>
    <name evidence="3" type="ORF">ABID47_006560</name>
</gene>
<evidence type="ECO:0000259" key="2">
    <source>
        <dbReference type="Pfam" id="PF01433"/>
    </source>
</evidence>
<dbReference type="InterPro" id="IPR034015">
    <property type="entry name" value="M1_LTA4H"/>
</dbReference>
<keyword evidence="4" id="KW-1185">Reference proteome</keyword>
<dbReference type="InterPro" id="IPR027268">
    <property type="entry name" value="Peptidase_M4/M1_CTD_sf"/>
</dbReference>
<protein>
    <recommendedName>
        <fullName evidence="2">Peptidase M1 membrane alanine aminopeptidase domain-containing protein</fullName>
    </recommendedName>
</protein>
<dbReference type="CDD" id="cd09604">
    <property type="entry name" value="M1_APN_like"/>
    <property type="match status" value="1"/>
</dbReference>
<keyword evidence="1" id="KW-0732">Signal</keyword>
<dbReference type="InterPro" id="IPR042097">
    <property type="entry name" value="Aminopeptidase_N-like_N_sf"/>
</dbReference>
<evidence type="ECO:0000313" key="4">
    <source>
        <dbReference type="Proteomes" id="UP001549098"/>
    </source>
</evidence>
<dbReference type="PANTHER" id="PTHR45726:SF3">
    <property type="entry name" value="LEUKOTRIENE A-4 HYDROLASE"/>
    <property type="match status" value="1"/>
</dbReference>
<dbReference type="Pfam" id="PF01433">
    <property type="entry name" value="Peptidase_M1"/>
    <property type="match status" value="1"/>
</dbReference>
<sequence>MKRTAFNTVSQKTLAYSLAFTLAACPLASAGHVLAAPAAASADSVVAAQAHDQAQVAYGIDARLDEKNMRIQGSETVTYRNISKDTLRKIVFHTFADANRSKATQTSMFEQNNEEIQKENPQKKSEDFLGGIYIRSAAADGQSLVFSNSNQALTVELKQELKPGEAVTVEIGFEVKIPFGMQRLSYYKDIINGAHWFPVMSVYDEKKHEWDNKPYSKTFETDYYDSSDFEVRINVPEAYQMLMPGTITTQADPKEPGRKVVTAVADNTREHAFFASPNYKVESVTRDGLTIEYYYFDNMPDKKKIVDEYIDTAFKAIQFFSEKYGKYPYPEFRIAESYVEGVAVEFARVIQMGQIRPNSDPAHDTTFVHEIAHQWFHALIGNDSEKESFLDEGFADFSMVYFAEKQGDELNGFKSIQIDDWSYLDKPIASNNTEAGDEANPVFYKKGRQAIYQLYRMVGEDKFDAFIQEYFKRYAHKNATISGLLHTIQDTLGEEARKEMDKALHDPQFALMPEYRLSEAEEAAYWREQFKTSYRSSLSQIPNLPAETMSRIMDKALQGEPLTIVMSDQAGSKAKKQQQTILTQLEGTLGIMGIPYEVISDRQTLKKRLKKQLGTSNIIAIGSAKTNGLIQALKPGIIQKSKAIGFDWKSRMNQTASSGAYVVKHPYNQNRLLLHFFWNGDALSDNAVEPFAEQMLKALNFSTDFYQYYVLNKTGHVATDKKITNPIAKFFGEE</sequence>
<dbReference type="Gene3D" id="1.10.390.10">
    <property type="entry name" value="Neutral Protease Domain 2"/>
    <property type="match status" value="1"/>
</dbReference>
<name>A0ABV2FDP1_9BACL</name>